<evidence type="ECO:0000313" key="15">
    <source>
        <dbReference type="EMBL" id="JAS81045.1"/>
    </source>
</evidence>
<evidence type="ECO:0000256" key="9">
    <source>
        <dbReference type="ARBA" id="ARBA00023002"/>
    </source>
</evidence>
<proteinExistence type="inferred from homology"/>
<dbReference type="Gene3D" id="1.10.630.10">
    <property type="entry name" value="Cytochrome P450"/>
    <property type="match status" value="1"/>
</dbReference>
<dbReference type="InterPro" id="IPR001128">
    <property type="entry name" value="Cyt_P450"/>
</dbReference>
<evidence type="ECO:0000256" key="14">
    <source>
        <dbReference type="RuleBase" id="RU000461"/>
    </source>
</evidence>
<dbReference type="GO" id="GO:0005506">
    <property type="term" value="F:iron ion binding"/>
    <property type="evidence" value="ECO:0007669"/>
    <property type="project" value="InterPro"/>
</dbReference>
<dbReference type="InterPro" id="IPR036396">
    <property type="entry name" value="Cyt_P450_sf"/>
</dbReference>
<evidence type="ECO:0008006" key="16">
    <source>
        <dbReference type="Google" id="ProtNLM"/>
    </source>
</evidence>
<dbReference type="InterPro" id="IPR017972">
    <property type="entry name" value="Cyt_P450_CS"/>
</dbReference>
<comment type="similarity">
    <text evidence="4 14">Belongs to the cytochrome P450 family.</text>
</comment>
<evidence type="ECO:0000256" key="5">
    <source>
        <dbReference type="ARBA" id="ARBA00022617"/>
    </source>
</evidence>
<dbReference type="GO" id="GO:0016705">
    <property type="term" value="F:oxidoreductase activity, acting on paired donors, with incorporation or reduction of molecular oxygen"/>
    <property type="evidence" value="ECO:0007669"/>
    <property type="project" value="InterPro"/>
</dbReference>
<comment type="subcellular location">
    <subcellularLocation>
        <location evidence="3">Endoplasmic reticulum membrane</location>
        <topology evidence="3">Peripheral membrane protein</topology>
    </subcellularLocation>
    <subcellularLocation>
        <location evidence="2">Microsome membrane</location>
        <topology evidence="2">Peripheral membrane protein</topology>
    </subcellularLocation>
</comment>
<evidence type="ECO:0000256" key="8">
    <source>
        <dbReference type="ARBA" id="ARBA00022848"/>
    </source>
</evidence>
<dbReference type="PROSITE" id="PS00086">
    <property type="entry name" value="CYTOCHROME_P450"/>
    <property type="match status" value="1"/>
</dbReference>
<dbReference type="PANTHER" id="PTHR24292:SF100">
    <property type="entry name" value="CYTOCHROME P450 6A16, ISOFORM B-RELATED"/>
    <property type="match status" value="1"/>
</dbReference>
<dbReference type="AlphaFoldDB" id="A0A1B6I2G0"/>
<keyword evidence="10 13" id="KW-0408">Iron</keyword>
<dbReference type="PRINTS" id="PR00385">
    <property type="entry name" value="P450"/>
</dbReference>
<dbReference type="PRINTS" id="PR00463">
    <property type="entry name" value="EP450I"/>
</dbReference>
<evidence type="ECO:0000256" key="13">
    <source>
        <dbReference type="PIRSR" id="PIRSR602401-1"/>
    </source>
</evidence>
<dbReference type="GO" id="GO:0004497">
    <property type="term" value="F:monooxygenase activity"/>
    <property type="evidence" value="ECO:0007669"/>
    <property type="project" value="UniProtKB-KW"/>
</dbReference>
<evidence type="ECO:0000256" key="3">
    <source>
        <dbReference type="ARBA" id="ARBA00004406"/>
    </source>
</evidence>
<keyword evidence="11 14" id="KW-0503">Monooxygenase</keyword>
<keyword evidence="7" id="KW-0256">Endoplasmic reticulum</keyword>
<keyword evidence="8" id="KW-0492">Microsome</keyword>
<dbReference type="InterPro" id="IPR002401">
    <property type="entry name" value="Cyt_P450_E_grp-I"/>
</dbReference>
<evidence type="ECO:0000256" key="11">
    <source>
        <dbReference type="ARBA" id="ARBA00023033"/>
    </source>
</evidence>
<dbReference type="PANTHER" id="PTHR24292">
    <property type="entry name" value="CYTOCHROME P450"/>
    <property type="match status" value="1"/>
</dbReference>
<protein>
    <recommendedName>
        <fullName evidence="16">Cytochrome P450</fullName>
    </recommendedName>
</protein>
<evidence type="ECO:0000256" key="12">
    <source>
        <dbReference type="ARBA" id="ARBA00023136"/>
    </source>
</evidence>
<feature type="binding site" description="axial binding residue" evidence="13">
    <location>
        <position position="182"/>
    </location>
    <ligand>
        <name>heme</name>
        <dbReference type="ChEBI" id="CHEBI:30413"/>
    </ligand>
    <ligandPart>
        <name>Fe</name>
        <dbReference type="ChEBI" id="CHEBI:18248"/>
    </ligandPart>
</feature>
<evidence type="ECO:0000256" key="4">
    <source>
        <dbReference type="ARBA" id="ARBA00010617"/>
    </source>
</evidence>
<dbReference type="SUPFAM" id="SSF48264">
    <property type="entry name" value="Cytochrome P450"/>
    <property type="match status" value="1"/>
</dbReference>
<keyword evidence="5 13" id="KW-0349">Heme</keyword>
<dbReference type="Pfam" id="PF00067">
    <property type="entry name" value="p450"/>
    <property type="match status" value="1"/>
</dbReference>
<dbReference type="GO" id="GO:0005789">
    <property type="term" value="C:endoplasmic reticulum membrane"/>
    <property type="evidence" value="ECO:0007669"/>
    <property type="project" value="UniProtKB-SubCell"/>
</dbReference>
<reference evidence="15" key="1">
    <citation type="submission" date="2015-11" db="EMBL/GenBank/DDBJ databases">
        <title>De novo transcriptome assembly of four potential Pierce s Disease insect vectors from Arizona vineyards.</title>
        <authorList>
            <person name="Tassone E.E."/>
        </authorList>
    </citation>
    <scope>NUCLEOTIDE SEQUENCE</scope>
</reference>
<dbReference type="GO" id="GO:0020037">
    <property type="term" value="F:heme binding"/>
    <property type="evidence" value="ECO:0007669"/>
    <property type="project" value="InterPro"/>
</dbReference>
<organism evidence="15">
    <name type="scientific">Homalodisca liturata</name>
    <dbReference type="NCBI Taxonomy" id="320908"/>
    <lineage>
        <taxon>Eukaryota</taxon>
        <taxon>Metazoa</taxon>
        <taxon>Ecdysozoa</taxon>
        <taxon>Arthropoda</taxon>
        <taxon>Hexapoda</taxon>
        <taxon>Insecta</taxon>
        <taxon>Pterygota</taxon>
        <taxon>Neoptera</taxon>
        <taxon>Paraneoptera</taxon>
        <taxon>Hemiptera</taxon>
        <taxon>Auchenorrhyncha</taxon>
        <taxon>Membracoidea</taxon>
        <taxon>Cicadellidae</taxon>
        <taxon>Cicadellinae</taxon>
        <taxon>Proconiini</taxon>
        <taxon>Homalodisca</taxon>
    </lineage>
</organism>
<comment type="cofactor">
    <cofactor evidence="1 13">
        <name>heme</name>
        <dbReference type="ChEBI" id="CHEBI:30413"/>
    </cofactor>
</comment>
<dbReference type="EMBL" id="GECU01026661">
    <property type="protein sequence ID" value="JAS81045.1"/>
    <property type="molecule type" value="Transcribed_RNA"/>
</dbReference>
<dbReference type="InterPro" id="IPR050476">
    <property type="entry name" value="Insect_CytP450_Detox"/>
</dbReference>
<gene>
    <name evidence="15" type="ORF">g.25237</name>
</gene>
<keyword evidence="6 13" id="KW-0479">Metal-binding</keyword>
<evidence type="ECO:0000256" key="1">
    <source>
        <dbReference type="ARBA" id="ARBA00001971"/>
    </source>
</evidence>
<evidence type="ECO:0000256" key="2">
    <source>
        <dbReference type="ARBA" id="ARBA00004174"/>
    </source>
</evidence>
<evidence type="ECO:0000256" key="7">
    <source>
        <dbReference type="ARBA" id="ARBA00022824"/>
    </source>
</evidence>
<sequence>MFSTSIFVAMTDKCTFVIITNKCTFVVMTDKCIAAQSFVFLTAGSEATANALVYNFFELANNLQIQKRLQQEVDSVLEQHGGKITYESLKQMTYLDLIVQETNRRYSLGAFLRRVCTTPYTIPDSGIVIEKGTKVLIPLLAIHNDPVNYPEPEKFIPERFEGNHHRSNGGTFLPFGDGPRICIAMRFVIFEVKACLATVMSKYTISLDPRTQVPPHFDPKSFSLTPQGGIWVKFQQRMHN</sequence>
<accession>A0A1B6I2G0</accession>
<name>A0A1B6I2G0_9HEMI</name>
<keyword evidence="9 14" id="KW-0560">Oxidoreductase</keyword>
<keyword evidence="12" id="KW-0472">Membrane</keyword>
<evidence type="ECO:0000256" key="6">
    <source>
        <dbReference type="ARBA" id="ARBA00022723"/>
    </source>
</evidence>
<evidence type="ECO:0000256" key="10">
    <source>
        <dbReference type="ARBA" id="ARBA00023004"/>
    </source>
</evidence>